<sequence>MTGLVFSLFLIATLFLIGQYALMSIVMTTWWAKRKYLNEQSKKEKIKKRWRGGMKFRWDEYEDKDNG</sequence>
<evidence type="ECO:0000256" key="1">
    <source>
        <dbReference type="SAM" id="Phobius"/>
    </source>
</evidence>
<protein>
    <submittedName>
        <fullName evidence="2">ATPase</fullName>
    </submittedName>
</protein>
<evidence type="ECO:0000313" key="2">
    <source>
        <dbReference type="EMBL" id="DAD86738.1"/>
    </source>
</evidence>
<keyword evidence="1" id="KW-0812">Transmembrane</keyword>
<dbReference type="EMBL" id="BK015006">
    <property type="protein sequence ID" value="DAD86738.1"/>
    <property type="molecule type" value="Genomic_DNA"/>
</dbReference>
<name>A0A8S5MXG6_9CAUD</name>
<reference evidence="2" key="1">
    <citation type="journal article" date="2021" name="Proc. Natl. Acad. Sci. U.S.A.">
        <title>A Catalog of Tens of Thousands of Viruses from Human Metagenomes Reveals Hidden Associations with Chronic Diseases.</title>
        <authorList>
            <person name="Tisza M.J."/>
            <person name="Buck C.B."/>
        </authorList>
    </citation>
    <scope>NUCLEOTIDE SEQUENCE</scope>
    <source>
        <strain evidence="2">Ct3wi9</strain>
    </source>
</reference>
<accession>A0A8S5MXG6</accession>
<proteinExistence type="predicted"/>
<organism evidence="2">
    <name type="scientific">Myoviridae sp. ct3wi9</name>
    <dbReference type="NCBI Taxonomy" id="2826610"/>
    <lineage>
        <taxon>Viruses</taxon>
        <taxon>Duplodnaviria</taxon>
        <taxon>Heunggongvirae</taxon>
        <taxon>Uroviricota</taxon>
        <taxon>Caudoviricetes</taxon>
    </lineage>
</organism>
<keyword evidence="1" id="KW-1133">Transmembrane helix</keyword>
<feature type="transmembrane region" description="Helical" evidence="1">
    <location>
        <begin position="6"/>
        <end position="32"/>
    </location>
</feature>
<keyword evidence="1" id="KW-0472">Membrane</keyword>